<protein>
    <recommendedName>
        <fullName evidence="2">Thiamine-monophosphate kinase</fullName>
        <shortName evidence="2">TMP kinase</shortName>
        <shortName evidence="2">Thiamine-phosphate kinase</shortName>
        <ecNumber evidence="2">2.7.4.16</ecNumber>
    </recommendedName>
</protein>
<feature type="binding site" evidence="2">
    <location>
        <position position="52"/>
    </location>
    <ligand>
        <name>Mg(2+)</name>
        <dbReference type="ChEBI" id="CHEBI:18420"/>
        <label>2</label>
    </ligand>
</feature>
<dbReference type="Pfam" id="PF00586">
    <property type="entry name" value="AIRS"/>
    <property type="match status" value="1"/>
</dbReference>
<feature type="binding site" evidence="2">
    <location>
        <begin position="126"/>
        <end position="127"/>
    </location>
    <ligand>
        <name>ATP</name>
        <dbReference type="ChEBI" id="CHEBI:30616"/>
    </ligand>
</feature>
<comment type="miscellaneous">
    <text evidence="2">Reaction mechanism of ThiL seems to utilize a direct, inline transfer of the gamma-phosphate of ATP to TMP rather than a phosphorylated enzyme intermediate.</text>
</comment>
<feature type="binding site" evidence="2">
    <location>
        <position position="152"/>
    </location>
    <ligand>
        <name>ATP</name>
        <dbReference type="ChEBI" id="CHEBI:30616"/>
    </ligand>
</feature>
<feature type="binding site" evidence="2">
    <location>
        <position position="285"/>
    </location>
    <ligand>
        <name>Mg(2+)</name>
        <dbReference type="ChEBI" id="CHEBI:18420"/>
        <label>3</label>
    </ligand>
</feature>
<feature type="binding site" evidence="2">
    <location>
        <position position="80"/>
    </location>
    <ligand>
        <name>Mg(2+)</name>
        <dbReference type="ChEBI" id="CHEBI:18420"/>
        <label>3</label>
    </ligand>
</feature>
<keyword evidence="2 5" id="KW-0418">Kinase</keyword>
<dbReference type="Proteomes" id="UP000265691">
    <property type="component" value="Unassembled WGS sequence"/>
</dbReference>
<keyword evidence="6" id="KW-1185">Reference proteome</keyword>
<name>A0A3A1Y7Y5_9GAMM</name>
<dbReference type="InterPro" id="IPR010918">
    <property type="entry name" value="PurM-like_C_dom"/>
</dbReference>
<dbReference type="AlphaFoldDB" id="A0A3A1Y7Y5"/>
<reference evidence="5 6" key="1">
    <citation type="submission" date="2017-08" db="EMBL/GenBank/DDBJ databases">
        <title>Reclassification of Bisgaard taxon 37 and 44.</title>
        <authorList>
            <person name="Christensen H."/>
        </authorList>
    </citation>
    <scope>NUCLEOTIDE SEQUENCE [LARGE SCALE GENOMIC DNA]</scope>
    <source>
        <strain evidence="5 6">B96_3</strain>
    </source>
</reference>
<dbReference type="InterPro" id="IPR006283">
    <property type="entry name" value="ThiL-like"/>
</dbReference>
<comment type="caution">
    <text evidence="2">Lacks conserved residue(s) required for the propagation of feature annotation.</text>
</comment>
<evidence type="ECO:0000313" key="5">
    <source>
        <dbReference type="EMBL" id="RIY33339.1"/>
    </source>
</evidence>
<dbReference type="UniPathway" id="UPA00060">
    <property type="reaction ID" value="UER00142"/>
</dbReference>
<keyword evidence="2" id="KW-0460">Magnesium</keyword>
<dbReference type="Pfam" id="PF02769">
    <property type="entry name" value="AIRS_C"/>
    <property type="match status" value="1"/>
</dbReference>
<dbReference type="InterPro" id="IPR016188">
    <property type="entry name" value="PurM-like_N"/>
</dbReference>
<dbReference type="OrthoDB" id="9802811at2"/>
<keyword evidence="2" id="KW-0547">Nucleotide-binding</keyword>
<feature type="binding site" evidence="2">
    <location>
        <position position="80"/>
    </location>
    <ligand>
        <name>Mg(2+)</name>
        <dbReference type="ChEBI" id="CHEBI:18420"/>
        <label>2</label>
    </ligand>
</feature>
<dbReference type="Gene3D" id="3.90.650.10">
    <property type="entry name" value="PurM-like C-terminal domain"/>
    <property type="match status" value="1"/>
</dbReference>
<feature type="domain" description="PurM-like C-terminal" evidence="4">
    <location>
        <begin position="267"/>
        <end position="385"/>
    </location>
</feature>
<dbReference type="SUPFAM" id="SSF56042">
    <property type="entry name" value="PurM C-terminal domain-like"/>
    <property type="match status" value="2"/>
</dbReference>
<feature type="binding site" evidence="2">
    <location>
        <position position="35"/>
    </location>
    <ligand>
        <name>Mg(2+)</name>
        <dbReference type="ChEBI" id="CHEBI:18420"/>
        <label>3</label>
    </ligand>
</feature>
<keyword evidence="2" id="KW-0808">Transferase</keyword>
<evidence type="ECO:0000313" key="6">
    <source>
        <dbReference type="Proteomes" id="UP000265691"/>
    </source>
</evidence>
<dbReference type="PANTHER" id="PTHR30270">
    <property type="entry name" value="THIAMINE-MONOPHOSPHATE KINASE"/>
    <property type="match status" value="1"/>
</dbReference>
<feature type="domain" description="PurM-like N-terminal" evidence="3">
    <location>
        <begin position="33"/>
        <end position="144"/>
    </location>
</feature>
<dbReference type="EC" id="2.7.4.16" evidence="2"/>
<feature type="binding site" evidence="2">
    <location>
        <position position="80"/>
    </location>
    <ligand>
        <name>Mg(2+)</name>
        <dbReference type="ChEBI" id="CHEBI:18420"/>
        <label>4</label>
    </ligand>
</feature>
<accession>A0A3A1Y7Y5</accession>
<feature type="binding site" evidence="2">
    <location>
        <position position="127"/>
    </location>
    <ligand>
        <name>Mg(2+)</name>
        <dbReference type="ChEBI" id="CHEBI:18420"/>
        <label>1</label>
    </ligand>
</feature>
<feature type="binding site" evidence="2">
    <location>
        <position position="287"/>
    </location>
    <ligand>
        <name>ATP</name>
        <dbReference type="ChEBI" id="CHEBI:30616"/>
    </ligand>
</feature>
<dbReference type="HAMAP" id="MF_02128">
    <property type="entry name" value="TMP_kinase"/>
    <property type="match status" value="1"/>
</dbReference>
<feature type="binding site" evidence="2">
    <location>
        <position position="288"/>
    </location>
    <ligand>
        <name>Mg(2+)</name>
        <dbReference type="ChEBI" id="CHEBI:18420"/>
        <label>5</label>
    </ligand>
</feature>
<dbReference type="GO" id="GO:0009030">
    <property type="term" value="F:thiamine-phosphate kinase activity"/>
    <property type="evidence" value="ECO:0007669"/>
    <property type="project" value="UniProtKB-UniRule"/>
</dbReference>
<dbReference type="SUPFAM" id="SSF55326">
    <property type="entry name" value="PurM N-terminal domain-like"/>
    <property type="match status" value="1"/>
</dbReference>
<dbReference type="CDD" id="cd02194">
    <property type="entry name" value="ThiL"/>
    <property type="match status" value="1"/>
</dbReference>
<dbReference type="GO" id="GO:0005524">
    <property type="term" value="F:ATP binding"/>
    <property type="evidence" value="ECO:0007669"/>
    <property type="project" value="UniProtKB-UniRule"/>
</dbReference>
<feature type="binding site" evidence="2">
    <location>
        <position position="344"/>
    </location>
    <ligand>
        <name>substrate</name>
    </ligand>
</feature>
<dbReference type="InterPro" id="IPR036921">
    <property type="entry name" value="PurM-like_N_sf"/>
</dbReference>
<comment type="pathway">
    <text evidence="2">Cofactor biosynthesis; thiamine diphosphate biosynthesis; thiamine diphosphate from thiamine phosphate: step 1/1.</text>
</comment>
<comment type="caution">
    <text evidence="5">The sequence shown here is derived from an EMBL/GenBank/DDBJ whole genome shotgun (WGS) entry which is preliminary data.</text>
</comment>
<keyword evidence="2" id="KW-0067">ATP-binding</keyword>
<feature type="binding site" evidence="2">
    <location>
        <position position="52"/>
    </location>
    <ligand>
        <name>Mg(2+)</name>
        <dbReference type="ChEBI" id="CHEBI:18420"/>
        <label>1</label>
    </ligand>
</feature>
<dbReference type="NCBIfam" id="TIGR01379">
    <property type="entry name" value="thiL"/>
    <property type="match status" value="1"/>
</dbReference>
<comment type="similarity">
    <text evidence="2">Belongs to the thiamine-monophosphate kinase family.</text>
</comment>
<dbReference type="GO" id="GO:0009228">
    <property type="term" value="P:thiamine biosynthetic process"/>
    <property type="evidence" value="ECO:0007669"/>
    <property type="project" value="UniProtKB-KW"/>
</dbReference>
<dbReference type="EMBL" id="NRHC01000035">
    <property type="protein sequence ID" value="RIY33339.1"/>
    <property type="molecule type" value="Genomic_DNA"/>
</dbReference>
<dbReference type="Gene3D" id="3.30.1330.10">
    <property type="entry name" value="PurM-like, N-terminal domain"/>
    <property type="match status" value="1"/>
</dbReference>
<feature type="binding site" evidence="2">
    <location>
        <position position="35"/>
    </location>
    <ligand>
        <name>Mg(2+)</name>
        <dbReference type="ChEBI" id="CHEBI:18420"/>
        <label>4</label>
    </ligand>
</feature>
<evidence type="ECO:0000259" key="4">
    <source>
        <dbReference type="Pfam" id="PF02769"/>
    </source>
</evidence>
<organism evidence="5 6">
    <name type="scientific">Psittacicella hinzii</name>
    <dbReference type="NCBI Taxonomy" id="2028575"/>
    <lineage>
        <taxon>Bacteria</taxon>
        <taxon>Pseudomonadati</taxon>
        <taxon>Pseudomonadota</taxon>
        <taxon>Gammaproteobacteria</taxon>
        <taxon>Pasteurellales</taxon>
        <taxon>Psittacicellaceae</taxon>
        <taxon>Psittacicella</taxon>
    </lineage>
</organism>
<feature type="binding site" evidence="2">
    <location>
        <position position="445"/>
    </location>
    <ligand>
        <name>substrate</name>
    </ligand>
</feature>
<dbReference type="InterPro" id="IPR036676">
    <property type="entry name" value="PurM-like_C_sf"/>
</dbReference>
<comment type="function">
    <text evidence="2">Catalyzes the ATP-dependent phosphorylation of thiamine-monophosphate (TMP) to form thiamine-pyrophosphate (TPP), the active form of vitamin B1.</text>
</comment>
<dbReference type="GO" id="GO:0000287">
    <property type="term" value="F:magnesium ion binding"/>
    <property type="evidence" value="ECO:0007669"/>
    <property type="project" value="UniProtKB-UniRule"/>
</dbReference>
<dbReference type="GO" id="GO:0009229">
    <property type="term" value="P:thiamine diphosphate biosynthetic process"/>
    <property type="evidence" value="ECO:0007669"/>
    <property type="project" value="UniProtKB-UniRule"/>
</dbReference>
<sequence>MSLSEFKLISQYFTGRQADLLGHPMVSESNALGDDCAIVQLQAGYDLLVTTDTMVENSHFYPEVHPYDLGYKAVTTNLSDVVSKGGVPTWVSLSITLPQAHPTWLEAFSAGLFDALNTYNVKLIGGDTVKGKELSVTITAQGTVPTGKALRRDQAKVGDRIYITGTIGGAYLGFKLLEHLHQKEVAKIEKDKKATKNQLSGILSQTPAMEVGISTQGLYKSERFPLITSKELDLTDIIRADLKEDQEKISFYHDMAKTLLVKNLHPQVLLKFVQRFHGYVNACMDISDGLASDLRHILELSRVNARVDLSSLPMHPYIAPFVAMTDMSKLLLPSPRLLTLKGGEDYQLLFTVPAEKVAEFHEVIQASGLIGMIHQIGEITPATEKQLRQELEATENLAVGSNFTPNIEYTQNGEVVDIKKLVEADILSKTNDPAKAQEASKFFQFEHFLD</sequence>
<feature type="binding site" evidence="2">
    <location>
        <position position="59"/>
    </location>
    <ligand>
        <name>substrate</name>
    </ligand>
</feature>
<keyword evidence="2" id="KW-0479">Metal-binding</keyword>
<dbReference type="RefSeq" id="WP_119524812.1">
    <property type="nucleotide sequence ID" value="NZ_NRHC01000035.1"/>
</dbReference>
<keyword evidence="1 2" id="KW-0784">Thiamine biosynthesis</keyword>
<gene>
    <name evidence="2 5" type="primary">thiL</name>
    <name evidence="5" type="ORF">CKF54_03030</name>
</gene>
<feature type="binding site" evidence="2">
    <location>
        <position position="50"/>
    </location>
    <ligand>
        <name>Mg(2+)</name>
        <dbReference type="ChEBI" id="CHEBI:18420"/>
        <label>4</label>
    </ligand>
</feature>
<proteinExistence type="inferred from homology"/>
<dbReference type="PANTHER" id="PTHR30270:SF0">
    <property type="entry name" value="THIAMINE-MONOPHOSPHATE KINASE"/>
    <property type="match status" value="1"/>
</dbReference>
<evidence type="ECO:0000256" key="1">
    <source>
        <dbReference type="ARBA" id="ARBA00022977"/>
    </source>
</evidence>
<evidence type="ECO:0000256" key="2">
    <source>
        <dbReference type="HAMAP-Rule" id="MF_02128"/>
    </source>
</evidence>
<evidence type="ECO:0000259" key="3">
    <source>
        <dbReference type="Pfam" id="PF00586"/>
    </source>
</evidence>
<comment type="catalytic activity">
    <reaction evidence="2">
        <text>thiamine phosphate + ATP = thiamine diphosphate + ADP</text>
        <dbReference type="Rhea" id="RHEA:15913"/>
        <dbReference type="ChEBI" id="CHEBI:30616"/>
        <dbReference type="ChEBI" id="CHEBI:37575"/>
        <dbReference type="ChEBI" id="CHEBI:58937"/>
        <dbReference type="ChEBI" id="CHEBI:456216"/>
        <dbReference type="EC" id="2.7.4.16"/>
    </reaction>
</comment>
<feature type="binding site" evidence="2">
    <location>
        <position position="51"/>
    </location>
    <ligand>
        <name>Mg(2+)</name>
        <dbReference type="ChEBI" id="CHEBI:18420"/>
        <label>1</label>
    </ligand>
</feature>